<accession>A0A9D4Q304</accession>
<comment type="caution">
    <text evidence="2">The sequence shown here is derived from an EMBL/GenBank/DDBJ whole genome shotgun (WGS) entry which is preliminary data.</text>
</comment>
<evidence type="ECO:0000313" key="3">
    <source>
        <dbReference type="Proteomes" id="UP000821837"/>
    </source>
</evidence>
<dbReference type="EMBL" id="JABSTV010001249">
    <property type="protein sequence ID" value="KAH7963560.1"/>
    <property type="molecule type" value="Genomic_DNA"/>
</dbReference>
<proteinExistence type="predicted"/>
<organism evidence="2 3">
    <name type="scientific">Rhipicephalus sanguineus</name>
    <name type="common">Brown dog tick</name>
    <name type="synonym">Ixodes sanguineus</name>
    <dbReference type="NCBI Taxonomy" id="34632"/>
    <lineage>
        <taxon>Eukaryota</taxon>
        <taxon>Metazoa</taxon>
        <taxon>Ecdysozoa</taxon>
        <taxon>Arthropoda</taxon>
        <taxon>Chelicerata</taxon>
        <taxon>Arachnida</taxon>
        <taxon>Acari</taxon>
        <taxon>Parasitiformes</taxon>
        <taxon>Ixodida</taxon>
        <taxon>Ixodoidea</taxon>
        <taxon>Ixodidae</taxon>
        <taxon>Rhipicephalinae</taxon>
        <taxon>Rhipicephalus</taxon>
        <taxon>Rhipicephalus</taxon>
    </lineage>
</organism>
<reference evidence="2" key="1">
    <citation type="journal article" date="2020" name="Cell">
        <title>Large-Scale Comparative Analyses of Tick Genomes Elucidate Their Genetic Diversity and Vector Capacities.</title>
        <authorList>
            <consortium name="Tick Genome and Microbiome Consortium (TIGMIC)"/>
            <person name="Jia N."/>
            <person name="Wang J."/>
            <person name="Shi W."/>
            <person name="Du L."/>
            <person name="Sun Y."/>
            <person name="Zhan W."/>
            <person name="Jiang J.F."/>
            <person name="Wang Q."/>
            <person name="Zhang B."/>
            <person name="Ji P."/>
            <person name="Bell-Sakyi L."/>
            <person name="Cui X.M."/>
            <person name="Yuan T.T."/>
            <person name="Jiang B.G."/>
            <person name="Yang W.F."/>
            <person name="Lam T.T."/>
            <person name="Chang Q.C."/>
            <person name="Ding S.J."/>
            <person name="Wang X.J."/>
            <person name="Zhu J.G."/>
            <person name="Ruan X.D."/>
            <person name="Zhao L."/>
            <person name="Wei J.T."/>
            <person name="Ye R.Z."/>
            <person name="Que T.C."/>
            <person name="Du C.H."/>
            <person name="Zhou Y.H."/>
            <person name="Cheng J.X."/>
            <person name="Dai P.F."/>
            <person name="Guo W.B."/>
            <person name="Han X.H."/>
            <person name="Huang E.J."/>
            <person name="Li L.F."/>
            <person name="Wei W."/>
            <person name="Gao Y.C."/>
            <person name="Liu J.Z."/>
            <person name="Shao H.Z."/>
            <person name="Wang X."/>
            <person name="Wang C.C."/>
            <person name="Yang T.C."/>
            <person name="Huo Q.B."/>
            <person name="Li W."/>
            <person name="Chen H.Y."/>
            <person name="Chen S.E."/>
            <person name="Zhou L.G."/>
            <person name="Ni X.B."/>
            <person name="Tian J.H."/>
            <person name="Sheng Y."/>
            <person name="Liu T."/>
            <person name="Pan Y.S."/>
            <person name="Xia L.Y."/>
            <person name="Li J."/>
            <person name="Zhao F."/>
            <person name="Cao W.C."/>
        </authorList>
    </citation>
    <scope>NUCLEOTIDE SEQUENCE</scope>
    <source>
        <strain evidence="2">Rsan-2018</strain>
    </source>
</reference>
<keyword evidence="3" id="KW-1185">Reference proteome</keyword>
<name>A0A9D4Q304_RHISA</name>
<feature type="region of interest" description="Disordered" evidence="1">
    <location>
        <begin position="1"/>
        <end position="35"/>
    </location>
</feature>
<dbReference type="Proteomes" id="UP000821837">
    <property type="component" value="Chromosome 3"/>
</dbReference>
<evidence type="ECO:0000313" key="2">
    <source>
        <dbReference type="EMBL" id="KAH7963560.1"/>
    </source>
</evidence>
<reference evidence="2" key="2">
    <citation type="submission" date="2021-09" db="EMBL/GenBank/DDBJ databases">
        <authorList>
            <person name="Jia N."/>
            <person name="Wang J."/>
            <person name="Shi W."/>
            <person name="Du L."/>
            <person name="Sun Y."/>
            <person name="Zhan W."/>
            <person name="Jiang J."/>
            <person name="Wang Q."/>
            <person name="Zhang B."/>
            <person name="Ji P."/>
            <person name="Sakyi L.B."/>
            <person name="Cui X."/>
            <person name="Yuan T."/>
            <person name="Jiang B."/>
            <person name="Yang W."/>
            <person name="Lam T.T.-Y."/>
            <person name="Chang Q."/>
            <person name="Ding S."/>
            <person name="Wang X."/>
            <person name="Zhu J."/>
            <person name="Ruan X."/>
            <person name="Zhao L."/>
            <person name="Wei J."/>
            <person name="Que T."/>
            <person name="Du C."/>
            <person name="Cheng J."/>
            <person name="Dai P."/>
            <person name="Han X."/>
            <person name="Huang E."/>
            <person name="Gao Y."/>
            <person name="Liu J."/>
            <person name="Shao H."/>
            <person name="Ye R."/>
            <person name="Li L."/>
            <person name="Wei W."/>
            <person name="Wang X."/>
            <person name="Wang C."/>
            <person name="Huo Q."/>
            <person name="Li W."/>
            <person name="Guo W."/>
            <person name="Chen H."/>
            <person name="Chen S."/>
            <person name="Zhou L."/>
            <person name="Zhou L."/>
            <person name="Ni X."/>
            <person name="Tian J."/>
            <person name="Zhou Y."/>
            <person name="Sheng Y."/>
            <person name="Liu T."/>
            <person name="Pan Y."/>
            <person name="Xia L."/>
            <person name="Li J."/>
            <person name="Zhao F."/>
            <person name="Cao W."/>
        </authorList>
    </citation>
    <scope>NUCLEOTIDE SEQUENCE</scope>
    <source>
        <strain evidence="2">Rsan-2018</strain>
        <tissue evidence="2">Larvae</tissue>
    </source>
</reference>
<protein>
    <submittedName>
        <fullName evidence="2">Uncharacterized protein</fullName>
    </submittedName>
</protein>
<feature type="compositionally biased region" description="Basic and acidic residues" evidence="1">
    <location>
        <begin position="75"/>
        <end position="88"/>
    </location>
</feature>
<evidence type="ECO:0000256" key="1">
    <source>
        <dbReference type="SAM" id="MobiDB-lite"/>
    </source>
</evidence>
<feature type="region of interest" description="Disordered" evidence="1">
    <location>
        <begin position="75"/>
        <end position="98"/>
    </location>
</feature>
<gene>
    <name evidence="2" type="ORF">HPB52_021636</name>
</gene>
<sequence>MPTKASPETDWWSPTENNQVEGGSRGTKAEEAEGGEAVAQQIEAIISEQAKLKKLLMEQVQQIAFQKGRIEELEKRRQEEPFEQREEATQSTTPVNESRPTYALVVSCGTMEKKDIASLLRRRVDPLDLGIQEATIRPGREGIVLTTVKRRLS</sequence>
<dbReference type="AlphaFoldDB" id="A0A9D4Q304"/>
<feature type="compositionally biased region" description="Polar residues" evidence="1">
    <location>
        <begin position="12"/>
        <end position="21"/>
    </location>
</feature>